<dbReference type="RefSeq" id="XP_022472740.1">
    <property type="nucleotide sequence ID" value="XM_022620798.1"/>
</dbReference>
<protein>
    <submittedName>
        <fullName evidence="1">Uncharacterized protein</fullName>
    </submittedName>
</protein>
<dbReference type="AlphaFoldDB" id="A0A1G4B2C2"/>
<sequence>MTGLGIDQFPDCIAHCFRDGALRGEVVNHMAQREFCLPASQYLSTWVGGSVARCAVYDCWKEDANYYSYNELIAKWAAQVCKPPISEATSATLFTLPTEGTEDSRGGAWKA</sequence>
<dbReference type="EMBL" id="MJBS01000081">
    <property type="protein sequence ID" value="OHE95579.1"/>
    <property type="molecule type" value="Genomic_DNA"/>
</dbReference>
<dbReference type="Proteomes" id="UP000176998">
    <property type="component" value="Unassembled WGS sequence"/>
</dbReference>
<name>A0A1G4B2C2_9PEZI</name>
<proteinExistence type="predicted"/>
<evidence type="ECO:0000313" key="1">
    <source>
        <dbReference type="EMBL" id="OHE95579.1"/>
    </source>
</evidence>
<keyword evidence="2" id="KW-1185">Reference proteome</keyword>
<evidence type="ECO:0000313" key="2">
    <source>
        <dbReference type="Proteomes" id="UP000176998"/>
    </source>
</evidence>
<organism evidence="1 2">
    <name type="scientific">Colletotrichum orchidophilum</name>
    <dbReference type="NCBI Taxonomy" id="1209926"/>
    <lineage>
        <taxon>Eukaryota</taxon>
        <taxon>Fungi</taxon>
        <taxon>Dikarya</taxon>
        <taxon>Ascomycota</taxon>
        <taxon>Pezizomycotina</taxon>
        <taxon>Sordariomycetes</taxon>
        <taxon>Hypocreomycetidae</taxon>
        <taxon>Glomerellales</taxon>
        <taxon>Glomerellaceae</taxon>
        <taxon>Colletotrichum</taxon>
    </lineage>
</organism>
<comment type="caution">
    <text evidence="1">The sequence shown here is derived from an EMBL/GenBank/DDBJ whole genome shotgun (WGS) entry which is preliminary data.</text>
</comment>
<reference evidence="1 2" key="1">
    <citation type="submission" date="2016-09" db="EMBL/GenBank/DDBJ databases">
        <authorList>
            <person name="Capua I."/>
            <person name="De Benedictis P."/>
            <person name="Joannis T."/>
            <person name="Lombin L.H."/>
            <person name="Cattoli G."/>
        </authorList>
    </citation>
    <scope>NUCLEOTIDE SEQUENCE [LARGE SCALE GENOMIC DNA]</scope>
    <source>
        <strain evidence="1 2">IMI 309357</strain>
    </source>
</reference>
<dbReference type="GeneID" id="34562308"/>
<gene>
    <name evidence="1" type="ORF">CORC01_09169</name>
</gene>
<accession>A0A1G4B2C2</accession>